<sequence length="101" mass="11785">MDKIVINQELLLLLQKNKIIATTSNFNYRDQAVISLIKTLITMGYNSSDILELIDEEMTLLDILEFHQDLVINKQYECCCLINKLKKMIEEVKEETNGIYN</sequence>
<dbReference type="EMBL" id="QUSL01000007">
    <property type="protein sequence ID" value="RGD86267.1"/>
    <property type="molecule type" value="Genomic_DNA"/>
</dbReference>
<organism evidence="2 3">
    <name type="scientific">Thomasclavelia ramosa</name>
    <dbReference type="NCBI Taxonomy" id="1547"/>
    <lineage>
        <taxon>Bacteria</taxon>
        <taxon>Bacillati</taxon>
        <taxon>Bacillota</taxon>
        <taxon>Erysipelotrichia</taxon>
        <taxon>Erysipelotrichales</taxon>
        <taxon>Coprobacillaceae</taxon>
        <taxon>Thomasclavelia</taxon>
    </lineage>
</organism>
<gene>
    <name evidence="2" type="ORF">DXB93_06495</name>
    <name evidence="1" type="ORF">PM738_07725</name>
</gene>
<dbReference type="EMBL" id="JAQLKE010000010">
    <property type="protein sequence ID" value="MDB7083685.1"/>
    <property type="molecule type" value="Genomic_DNA"/>
</dbReference>
<dbReference type="RefSeq" id="WP_003535534.1">
    <property type="nucleotide sequence ID" value="NZ_AP031443.1"/>
</dbReference>
<dbReference type="Proteomes" id="UP001211987">
    <property type="component" value="Unassembled WGS sequence"/>
</dbReference>
<dbReference type="GeneID" id="64197459"/>
<proteinExistence type="predicted"/>
<comment type="caution">
    <text evidence="2">The sequence shown here is derived from an EMBL/GenBank/DDBJ whole genome shotgun (WGS) entry which is preliminary data.</text>
</comment>
<accession>A0A3E3EEE3</accession>
<dbReference type="Proteomes" id="UP000261032">
    <property type="component" value="Unassembled WGS sequence"/>
</dbReference>
<evidence type="ECO:0000313" key="1">
    <source>
        <dbReference type="EMBL" id="MDB7083685.1"/>
    </source>
</evidence>
<protein>
    <submittedName>
        <fullName evidence="2">Uncharacterized protein</fullName>
    </submittedName>
</protein>
<name>A0A3E3EEE3_9FIRM</name>
<reference evidence="2 3" key="1">
    <citation type="submission" date="2018-08" db="EMBL/GenBank/DDBJ databases">
        <title>A genome reference for cultivated species of the human gut microbiota.</title>
        <authorList>
            <person name="Zou Y."/>
            <person name="Xue W."/>
            <person name="Luo G."/>
        </authorList>
    </citation>
    <scope>NUCLEOTIDE SEQUENCE [LARGE SCALE GENOMIC DNA]</scope>
    <source>
        <strain evidence="2 3">OM06-4</strain>
    </source>
</reference>
<dbReference type="AlphaFoldDB" id="A0A3E3EEE3"/>
<evidence type="ECO:0000313" key="3">
    <source>
        <dbReference type="Proteomes" id="UP000261032"/>
    </source>
</evidence>
<evidence type="ECO:0000313" key="2">
    <source>
        <dbReference type="EMBL" id="RGD86267.1"/>
    </source>
</evidence>
<reference evidence="1" key="2">
    <citation type="submission" date="2023-01" db="EMBL/GenBank/DDBJ databases">
        <title>Human gut microbiome strain richness.</title>
        <authorList>
            <person name="Chen-Liaw A."/>
        </authorList>
    </citation>
    <scope>NUCLEOTIDE SEQUENCE</scope>
    <source>
        <strain evidence="1">1001217st2_G6_1001217B_191108</strain>
    </source>
</reference>